<name>A0A1D9NZC4_9FIRM</name>
<dbReference type="Pfam" id="PF13692">
    <property type="entry name" value="Glyco_trans_1_4"/>
    <property type="match status" value="1"/>
</dbReference>
<dbReference type="InterPro" id="IPR028098">
    <property type="entry name" value="Glyco_trans_4-like_N"/>
</dbReference>
<dbReference type="KEGG" id="bhu:bhn_I0558"/>
<dbReference type="SUPFAM" id="SSF53756">
    <property type="entry name" value="UDP-Glycosyltransferase/glycogen phosphorylase"/>
    <property type="match status" value="1"/>
</dbReference>
<dbReference type="PANTHER" id="PTHR45947">
    <property type="entry name" value="SULFOQUINOVOSYL TRANSFERASE SQD2"/>
    <property type="match status" value="1"/>
</dbReference>
<evidence type="ECO:0000313" key="3">
    <source>
        <dbReference type="Proteomes" id="UP000179284"/>
    </source>
</evidence>
<organism evidence="2 3">
    <name type="scientific">Butyrivibrio hungatei</name>
    <dbReference type="NCBI Taxonomy" id="185008"/>
    <lineage>
        <taxon>Bacteria</taxon>
        <taxon>Bacillati</taxon>
        <taxon>Bacillota</taxon>
        <taxon>Clostridia</taxon>
        <taxon>Lachnospirales</taxon>
        <taxon>Lachnospiraceae</taxon>
        <taxon>Butyrivibrio</taxon>
    </lineage>
</organism>
<dbReference type="Pfam" id="PF13439">
    <property type="entry name" value="Glyco_transf_4"/>
    <property type="match status" value="1"/>
</dbReference>
<protein>
    <submittedName>
        <fullName evidence="2">Glycosyl transferase GT4 family</fullName>
    </submittedName>
</protein>
<keyword evidence="3" id="KW-1185">Reference proteome</keyword>
<dbReference type="GO" id="GO:0016757">
    <property type="term" value="F:glycosyltransferase activity"/>
    <property type="evidence" value="ECO:0007669"/>
    <property type="project" value="TreeGrafter"/>
</dbReference>
<proteinExistence type="predicted"/>
<dbReference type="AlphaFoldDB" id="A0A1D9NZC4"/>
<dbReference type="EMBL" id="CP017831">
    <property type="protein sequence ID" value="AOZ95592.1"/>
    <property type="molecule type" value="Genomic_DNA"/>
</dbReference>
<evidence type="ECO:0000259" key="1">
    <source>
        <dbReference type="Pfam" id="PF13439"/>
    </source>
</evidence>
<accession>A0A1D9NZC4</accession>
<dbReference type="Proteomes" id="UP000179284">
    <property type="component" value="Chromosome I"/>
</dbReference>
<reference evidence="3" key="1">
    <citation type="submission" date="2016-10" db="EMBL/GenBank/DDBJ databases">
        <title>The complete genome sequence of the rumen bacterium Butyrivibrio hungatei MB2003.</title>
        <authorList>
            <person name="Palevich N."/>
            <person name="Kelly W.J."/>
            <person name="Leahy S.C."/>
            <person name="Altermann E."/>
            <person name="Rakonjac J."/>
            <person name="Attwood G.T."/>
        </authorList>
    </citation>
    <scope>NUCLEOTIDE SEQUENCE [LARGE SCALE GENOMIC DNA]</scope>
    <source>
        <strain evidence="3">MB2003</strain>
    </source>
</reference>
<gene>
    <name evidence="2" type="ORF">bhn_I0558</name>
</gene>
<sequence length="370" mass="41376">MGMNTLDNNKKRICMIVQQPDVQGGIAAVTSGYYGSVLEQDYDIRYVESYCNGSKLKKLTKALKGYAEFSKVLKEFKPELVHMHTSFGASFYRMQPFLFMAKKRGIPVVDHLHGADFKSFYTEASDKKKSTIKKIYGKFDRIIVLSEEWKTTMSEVVSVNKMTVIENYSKPLKEDEVEPLVDKRFADKKVLFLGELGQRKGGYDFADIVKEAQSKDPDIKFIFCGSGSEADEKAIKEAVYGASKSNREKISFPGWVRGADKDKFLREAALFMLPSYQEGLPMSILDAMGYGLPIVSTEVGGIPQLVDEGVSGKLSKAGDTKAIGSAIADLLKDRSKYEAASKASLSIARERFGFDAHVERLERVYEEILK</sequence>
<keyword evidence="2" id="KW-0808">Transferase</keyword>
<dbReference type="InterPro" id="IPR050194">
    <property type="entry name" value="Glycosyltransferase_grp1"/>
</dbReference>
<dbReference type="CDD" id="cd03801">
    <property type="entry name" value="GT4_PimA-like"/>
    <property type="match status" value="1"/>
</dbReference>
<evidence type="ECO:0000313" key="2">
    <source>
        <dbReference type="EMBL" id="AOZ95592.1"/>
    </source>
</evidence>
<dbReference type="PANTHER" id="PTHR45947:SF15">
    <property type="entry name" value="TEICHURONIC ACID BIOSYNTHESIS GLYCOSYLTRANSFERASE TUAC-RELATED"/>
    <property type="match status" value="1"/>
</dbReference>
<dbReference type="Gene3D" id="3.40.50.2000">
    <property type="entry name" value="Glycogen Phosphorylase B"/>
    <property type="match status" value="2"/>
</dbReference>
<feature type="domain" description="Glycosyltransferase subfamily 4-like N-terminal" evidence="1">
    <location>
        <begin position="51"/>
        <end position="167"/>
    </location>
</feature>